<dbReference type="PANTHER" id="PTHR42760">
    <property type="entry name" value="SHORT-CHAIN DEHYDROGENASES/REDUCTASES FAMILY MEMBER"/>
    <property type="match status" value="1"/>
</dbReference>
<gene>
    <name evidence="5" type="ORF">ACFOEB_02030</name>
</gene>
<feature type="domain" description="Ketoreductase" evidence="4">
    <location>
        <begin position="15"/>
        <end position="185"/>
    </location>
</feature>
<sequence>MNQSVLTQLFSVEGKVAVVTGASRGLGQAMALALAQAGAKVVALGSRPESLDKTCELFAEHNLFIQPLACDQRSAESIRETVAAILQEFGRIDILINNAGTIARAPAHEFSDDDWNDVIETNLNGVFRMCREVGRAMLKNQSGKIINIASLLSFSGGITVPAYAASKGGVAQLTKALANEWAKDNIQVNAIAPGYFETDNTENLRKDPERFAGISARIPTERWGTPEDLAGTAIYLSSKASDYVNGHVLLVDGGWMAR</sequence>
<keyword evidence="2 5" id="KW-0560">Oxidoreductase</keyword>
<dbReference type="InterPro" id="IPR020904">
    <property type="entry name" value="Sc_DH/Rdtase_CS"/>
</dbReference>
<proteinExistence type="inferred from homology"/>
<comment type="caution">
    <text evidence="5">The sequence shown here is derived from an EMBL/GenBank/DDBJ whole genome shotgun (WGS) entry which is preliminary data.</text>
</comment>
<dbReference type="PROSITE" id="PS00061">
    <property type="entry name" value="ADH_SHORT"/>
    <property type="match status" value="1"/>
</dbReference>
<dbReference type="SUPFAM" id="SSF51735">
    <property type="entry name" value="NAD(P)-binding Rossmann-fold domains"/>
    <property type="match status" value="1"/>
</dbReference>
<accession>A0ABV7HJA9</accession>
<evidence type="ECO:0000256" key="1">
    <source>
        <dbReference type="ARBA" id="ARBA00006484"/>
    </source>
</evidence>
<evidence type="ECO:0000256" key="2">
    <source>
        <dbReference type="ARBA" id="ARBA00023002"/>
    </source>
</evidence>
<dbReference type="Proteomes" id="UP001595548">
    <property type="component" value="Unassembled WGS sequence"/>
</dbReference>
<comment type="similarity">
    <text evidence="1 3">Belongs to the short-chain dehydrogenases/reductases (SDR) family.</text>
</comment>
<evidence type="ECO:0000313" key="5">
    <source>
        <dbReference type="EMBL" id="MFC3153963.1"/>
    </source>
</evidence>
<name>A0ABV7HJA9_9GAMM</name>
<dbReference type="InterPro" id="IPR057326">
    <property type="entry name" value="KR_dom"/>
</dbReference>
<dbReference type="RefSeq" id="WP_339617379.1">
    <property type="nucleotide sequence ID" value="NZ_AP031500.1"/>
</dbReference>
<dbReference type="EC" id="1.1.1.47" evidence="5"/>
<dbReference type="InterPro" id="IPR002347">
    <property type="entry name" value="SDR_fam"/>
</dbReference>
<reference evidence="6" key="1">
    <citation type="journal article" date="2019" name="Int. J. Syst. Evol. Microbiol.">
        <title>The Global Catalogue of Microorganisms (GCM) 10K type strain sequencing project: providing services to taxonomists for standard genome sequencing and annotation.</title>
        <authorList>
            <consortium name="The Broad Institute Genomics Platform"/>
            <consortium name="The Broad Institute Genome Sequencing Center for Infectious Disease"/>
            <person name="Wu L."/>
            <person name="Ma J."/>
        </authorList>
    </citation>
    <scope>NUCLEOTIDE SEQUENCE [LARGE SCALE GENOMIC DNA]</scope>
    <source>
        <strain evidence="6">KCTC 52141</strain>
    </source>
</reference>
<evidence type="ECO:0000313" key="6">
    <source>
        <dbReference type="Proteomes" id="UP001595548"/>
    </source>
</evidence>
<protein>
    <submittedName>
        <fullName evidence="5">Glucose 1-dehydrogenase</fullName>
        <ecNumber evidence="5">1.1.1.47</ecNumber>
    </submittedName>
</protein>
<evidence type="ECO:0000256" key="3">
    <source>
        <dbReference type="RuleBase" id="RU000363"/>
    </source>
</evidence>
<dbReference type="Pfam" id="PF00106">
    <property type="entry name" value="adh_short"/>
    <property type="match status" value="1"/>
</dbReference>
<keyword evidence="6" id="KW-1185">Reference proteome</keyword>
<dbReference type="Gene3D" id="3.40.50.720">
    <property type="entry name" value="NAD(P)-binding Rossmann-like Domain"/>
    <property type="match status" value="1"/>
</dbReference>
<dbReference type="GO" id="GO:0047936">
    <property type="term" value="F:glucose 1-dehydrogenase [NAD(P)+] activity"/>
    <property type="evidence" value="ECO:0007669"/>
    <property type="project" value="UniProtKB-EC"/>
</dbReference>
<dbReference type="PANTHER" id="PTHR42760:SF5">
    <property type="entry name" value="2-DEHYDRO-3-DEOXY-D-GLUCONATE 5-DEHYDROGENASE"/>
    <property type="match status" value="1"/>
</dbReference>
<dbReference type="NCBIfam" id="NF005559">
    <property type="entry name" value="PRK07231.1"/>
    <property type="match status" value="1"/>
</dbReference>
<dbReference type="PRINTS" id="PR00080">
    <property type="entry name" value="SDRFAMILY"/>
</dbReference>
<dbReference type="PRINTS" id="PR00081">
    <property type="entry name" value="GDHRDH"/>
</dbReference>
<dbReference type="EMBL" id="JBHRTL010000003">
    <property type="protein sequence ID" value="MFC3153963.1"/>
    <property type="molecule type" value="Genomic_DNA"/>
</dbReference>
<organism evidence="5 6">
    <name type="scientific">Gilvimarinus japonicus</name>
    <dbReference type="NCBI Taxonomy" id="1796469"/>
    <lineage>
        <taxon>Bacteria</taxon>
        <taxon>Pseudomonadati</taxon>
        <taxon>Pseudomonadota</taxon>
        <taxon>Gammaproteobacteria</taxon>
        <taxon>Cellvibrionales</taxon>
        <taxon>Cellvibrionaceae</taxon>
        <taxon>Gilvimarinus</taxon>
    </lineage>
</organism>
<evidence type="ECO:0000259" key="4">
    <source>
        <dbReference type="SMART" id="SM00822"/>
    </source>
</evidence>
<dbReference type="InterPro" id="IPR036291">
    <property type="entry name" value="NAD(P)-bd_dom_sf"/>
</dbReference>
<dbReference type="SMART" id="SM00822">
    <property type="entry name" value="PKS_KR"/>
    <property type="match status" value="1"/>
</dbReference>